<dbReference type="NCBIfam" id="TIGR02532">
    <property type="entry name" value="IV_pilin_GFxxxE"/>
    <property type="match status" value="1"/>
</dbReference>
<keyword evidence="7 10" id="KW-0812">Transmembrane</keyword>
<comment type="subcellular location">
    <subcellularLocation>
        <location evidence="1">Cell inner membrane</location>
        <topology evidence="1">Single-pass membrane protein</topology>
    </subcellularLocation>
</comment>
<comment type="caution">
    <text evidence="11">The sequence shown here is derived from an EMBL/GenBank/DDBJ whole genome shotgun (WGS) entry which is preliminary data.</text>
</comment>
<dbReference type="InterPro" id="IPR051621">
    <property type="entry name" value="T2SS_protein_J"/>
</dbReference>
<evidence type="ECO:0000256" key="7">
    <source>
        <dbReference type="ARBA" id="ARBA00022692"/>
    </source>
</evidence>
<dbReference type="GO" id="GO:0005886">
    <property type="term" value="C:plasma membrane"/>
    <property type="evidence" value="ECO:0007669"/>
    <property type="project" value="UniProtKB-SubCell"/>
</dbReference>
<reference evidence="11 12" key="1">
    <citation type="submission" date="2022-12" db="EMBL/GenBank/DDBJ databases">
        <title>Dasania phycosphaerae sp. nov., isolated from particulate material of the south coast of Korea.</title>
        <authorList>
            <person name="Jiang Y."/>
        </authorList>
    </citation>
    <scope>NUCLEOTIDE SEQUENCE [LARGE SCALE GENOMIC DNA]</scope>
    <source>
        <strain evidence="11 12">GY-19</strain>
    </source>
</reference>
<dbReference type="Proteomes" id="UP001069090">
    <property type="component" value="Unassembled WGS sequence"/>
</dbReference>
<keyword evidence="5" id="KW-0488">Methylation</keyword>
<sequence>MRARLKLGQQGLTLIEVLIALSIFALIGLGSGRLLSTVISSQQINQEHSQQLASLQRSMSVIDRDLQFFADRPIRAGADQLASLVLAEDYSLELTRAGWRNPLMLERSQLQRVAYDVGYHPQRDDASSPHYQSNVRYLRRHYWPHLDRVERSQSPITQLLMANVIAFDAQAISDQGSHKQWPIKLNSQSQDVPELKGLAMSITLKDTALLSRVYRFN</sequence>
<dbReference type="InterPro" id="IPR045584">
    <property type="entry name" value="Pilin-like"/>
</dbReference>
<dbReference type="InterPro" id="IPR010055">
    <property type="entry name" value="T2SS_protein-GspJ"/>
</dbReference>
<organism evidence="11 12">
    <name type="scientific">Dasania phycosphaerae</name>
    <dbReference type="NCBI Taxonomy" id="2950436"/>
    <lineage>
        <taxon>Bacteria</taxon>
        <taxon>Pseudomonadati</taxon>
        <taxon>Pseudomonadota</taxon>
        <taxon>Gammaproteobacteria</taxon>
        <taxon>Cellvibrionales</taxon>
        <taxon>Spongiibacteraceae</taxon>
        <taxon>Dasania</taxon>
    </lineage>
</organism>
<evidence type="ECO:0000256" key="3">
    <source>
        <dbReference type="ARBA" id="ARBA00021539"/>
    </source>
</evidence>
<keyword evidence="6" id="KW-0997">Cell inner membrane</keyword>
<feature type="transmembrane region" description="Helical" evidence="10">
    <location>
        <begin position="12"/>
        <end position="35"/>
    </location>
</feature>
<dbReference type="PROSITE" id="PS00409">
    <property type="entry name" value="PROKAR_NTER_METHYL"/>
    <property type="match status" value="1"/>
</dbReference>
<evidence type="ECO:0000256" key="10">
    <source>
        <dbReference type="SAM" id="Phobius"/>
    </source>
</evidence>
<evidence type="ECO:0000256" key="6">
    <source>
        <dbReference type="ARBA" id="ARBA00022519"/>
    </source>
</evidence>
<dbReference type="GO" id="GO:0015628">
    <property type="term" value="P:protein secretion by the type II secretion system"/>
    <property type="evidence" value="ECO:0007669"/>
    <property type="project" value="InterPro"/>
</dbReference>
<dbReference type="EMBL" id="JAPTGG010000002">
    <property type="protein sequence ID" value="MCZ0864227.1"/>
    <property type="molecule type" value="Genomic_DNA"/>
</dbReference>
<evidence type="ECO:0000313" key="12">
    <source>
        <dbReference type="Proteomes" id="UP001069090"/>
    </source>
</evidence>
<dbReference type="SUPFAM" id="SSF54523">
    <property type="entry name" value="Pili subunits"/>
    <property type="match status" value="1"/>
</dbReference>
<proteinExistence type="inferred from homology"/>
<dbReference type="Pfam" id="PF11612">
    <property type="entry name" value="T2SSJ"/>
    <property type="match status" value="1"/>
</dbReference>
<evidence type="ECO:0000256" key="5">
    <source>
        <dbReference type="ARBA" id="ARBA00022481"/>
    </source>
</evidence>
<dbReference type="AlphaFoldDB" id="A0A9J6RID9"/>
<keyword evidence="12" id="KW-1185">Reference proteome</keyword>
<dbReference type="RefSeq" id="WP_258330382.1">
    <property type="nucleotide sequence ID" value="NZ_JAPTGG010000002.1"/>
</dbReference>
<accession>A0A9J6RID9</accession>
<name>A0A9J6RID9_9GAMM</name>
<evidence type="ECO:0000256" key="1">
    <source>
        <dbReference type="ARBA" id="ARBA00004377"/>
    </source>
</evidence>
<evidence type="ECO:0000313" key="11">
    <source>
        <dbReference type="EMBL" id="MCZ0864227.1"/>
    </source>
</evidence>
<evidence type="ECO:0000256" key="4">
    <source>
        <dbReference type="ARBA" id="ARBA00022475"/>
    </source>
</evidence>
<protein>
    <recommendedName>
        <fullName evidence="3">Type II secretion system protein J</fullName>
    </recommendedName>
</protein>
<gene>
    <name evidence="11" type="primary">gspJ</name>
    <name evidence="11" type="ORF">O0V09_03385</name>
</gene>
<dbReference type="Gene3D" id="3.10.610.10">
    <property type="entry name" value="GSPII I/J protein-like"/>
    <property type="match status" value="1"/>
</dbReference>
<evidence type="ECO:0000256" key="8">
    <source>
        <dbReference type="ARBA" id="ARBA00022989"/>
    </source>
</evidence>
<keyword evidence="8 10" id="KW-1133">Transmembrane helix</keyword>
<dbReference type="PANTHER" id="PTHR39583">
    <property type="entry name" value="TYPE II SECRETION SYSTEM PROTEIN J-RELATED"/>
    <property type="match status" value="1"/>
</dbReference>
<dbReference type="PANTHER" id="PTHR39583:SF2">
    <property type="entry name" value="TYPE II SECRETION SYSTEM PROTEIN J"/>
    <property type="match status" value="1"/>
</dbReference>
<dbReference type="NCBIfam" id="TIGR01711">
    <property type="entry name" value="gspJ"/>
    <property type="match status" value="1"/>
</dbReference>
<keyword evidence="4" id="KW-1003">Cell membrane</keyword>
<evidence type="ECO:0000256" key="2">
    <source>
        <dbReference type="ARBA" id="ARBA00011084"/>
    </source>
</evidence>
<dbReference type="GO" id="GO:0015627">
    <property type="term" value="C:type II protein secretion system complex"/>
    <property type="evidence" value="ECO:0007669"/>
    <property type="project" value="InterPro"/>
</dbReference>
<dbReference type="InterPro" id="IPR012902">
    <property type="entry name" value="N_methyl_site"/>
</dbReference>
<comment type="similarity">
    <text evidence="2">Belongs to the GSP J family.</text>
</comment>
<evidence type="ECO:0000256" key="9">
    <source>
        <dbReference type="ARBA" id="ARBA00023136"/>
    </source>
</evidence>
<keyword evidence="9 10" id="KW-0472">Membrane</keyword>
<dbReference type="Pfam" id="PF07963">
    <property type="entry name" value="N_methyl"/>
    <property type="match status" value="1"/>
</dbReference>